<evidence type="ECO:0000313" key="2">
    <source>
        <dbReference type="EMBL" id="OIJ18774.1"/>
    </source>
</evidence>
<gene>
    <name evidence="3" type="ORF">AWH56_011460</name>
    <name evidence="2" type="ORF">AWH56_10325</name>
</gene>
<dbReference type="Proteomes" id="UP000180175">
    <property type="component" value="Chromosome"/>
</dbReference>
<dbReference type="OrthoDB" id="9972552at2"/>
<dbReference type="RefSeq" id="WP_071317073.1">
    <property type="nucleotide sequence ID" value="NZ_CP063356.2"/>
</dbReference>
<keyword evidence="1" id="KW-0812">Transmembrane</keyword>
<feature type="transmembrane region" description="Helical" evidence="1">
    <location>
        <begin position="31"/>
        <end position="51"/>
    </location>
</feature>
<dbReference type="AlphaFoldDB" id="A0A1S2M2D2"/>
<sequence length="91" mass="10871">MKDFVSYYRLIFLFFEEGSLNQLMNIEIKKILLWFFGITAVISLANVLYVPYMSLQHSGELQFNWSSLLTFMLLLLNFFCIQRGYFDSLFK</sequence>
<dbReference type="EMBL" id="LQXD01000087">
    <property type="protein sequence ID" value="OIJ18774.1"/>
    <property type="molecule type" value="Genomic_DNA"/>
</dbReference>
<evidence type="ECO:0000313" key="3">
    <source>
        <dbReference type="EMBL" id="QOY38095.1"/>
    </source>
</evidence>
<feature type="transmembrane region" description="Helical" evidence="1">
    <location>
        <begin position="63"/>
        <end position="81"/>
    </location>
</feature>
<keyword evidence="4" id="KW-1185">Reference proteome</keyword>
<proteinExistence type="predicted"/>
<protein>
    <submittedName>
        <fullName evidence="2">Uncharacterized protein</fullName>
    </submittedName>
</protein>
<keyword evidence="1" id="KW-1133">Transmembrane helix</keyword>
<evidence type="ECO:0000256" key="1">
    <source>
        <dbReference type="SAM" id="Phobius"/>
    </source>
</evidence>
<accession>A0A1S2M2D2</accession>
<organism evidence="2 4">
    <name type="scientific">Anaerobacillus isosaccharinicus</name>
    <dbReference type="NCBI Taxonomy" id="1532552"/>
    <lineage>
        <taxon>Bacteria</taxon>
        <taxon>Bacillati</taxon>
        <taxon>Bacillota</taxon>
        <taxon>Bacilli</taxon>
        <taxon>Bacillales</taxon>
        <taxon>Bacillaceae</taxon>
        <taxon>Anaerobacillus</taxon>
    </lineage>
</organism>
<reference evidence="3 4" key="2">
    <citation type="journal article" date="2017" name="Genome Announc.">
        <title>Draft Genome Sequences of Four Alkaliphilic Bacteria Belonging to the Anaerobacillus Genus.</title>
        <authorList>
            <person name="Bassil N.M."/>
            <person name="Lloyd J.R."/>
        </authorList>
    </citation>
    <scope>NUCLEOTIDE SEQUENCE [LARGE SCALE GENOMIC DNA]</scope>
    <source>
        <strain evidence="3 4">NB2006</strain>
    </source>
</reference>
<keyword evidence="1" id="KW-0472">Membrane</keyword>
<dbReference type="EMBL" id="CP063356">
    <property type="protein sequence ID" value="QOY38095.1"/>
    <property type="molecule type" value="Genomic_DNA"/>
</dbReference>
<evidence type="ECO:0000313" key="4">
    <source>
        <dbReference type="Proteomes" id="UP000180175"/>
    </source>
</evidence>
<reference evidence="3 4" key="3">
    <citation type="journal article" date="2019" name="Int. J. Syst. Evol. Microbiol.">
        <title>Anaerobacillus isosaccharinicus sp. nov., an alkaliphilic bacterium which degrades isosaccharinic acid.</title>
        <authorList>
            <person name="Bassil N.M."/>
            <person name="Lloyd J.R."/>
        </authorList>
    </citation>
    <scope>NUCLEOTIDE SEQUENCE [LARGE SCALE GENOMIC DNA]</scope>
    <source>
        <strain evidence="3 4">NB2006</strain>
    </source>
</reference>
<reference evidence="3" key="4">
    <citation type="submission" date="2020-10" db="EMBL/GenBank/DDBJ databases">
        <authorList>
            <person name="Bassil N.M."/>
            <person name="Lloyd J.R."/>
        </authorList>
    </citation>
    <scope>NUCLEOTIDE SEQUENCE</scope>
    <source>
        <strain evidence="3">NB2006</strain>
    </source>
</reference>
<dbReference type="KEGG" id="aia:AWH56_011460"/>
<reference evidence="2 4" key="1">
    <citation type="submission" date="2016-10" db="EMBL/GenBank/DDBJ databases">
        <title>Draft genome sequences of four alkaliphilic bacteria belonging to the Anaerobacillus genus.</title>
        <authorList>
            <person name="Bassil N.M."/>
            <person name="Lloyd J.R."/>
        </authorList>
    </citation>
    <scope>NUCLEOTIDE SEQUENCE [LARGE SCALE GENOMIC DNA]</scope>
    <source>
        <strain evidence="2 4">NB2006</strain>
    </source>
</reference>
<name>A0A1S2M2D2_9BACI</name>